<name>A0AA39T1A2_9PEZI</name>
<gene>
    <name evidence="2" type="ORF">B0T14DRAFT_570731</name>
</gene>
<feature type="transmembrane region" description="Helical" evidence="1">
    <location>
        <begin position="190"/>
        <end position="212"/>
    </location>
</feature>
<evidence type="ECO:0000256" key="1">
    <source>
        <dbReference type="SAM" id="Phobius"/>
    </source>
</evidence>
<evidence type="ECO:0000313" key="2">
    <source>
        <dbReference type="EMBL" id="KAK0610801.1"/>
    </source>
</evidence>
<feature type="transmembrane region" description="Helical" evidence="1">
    <location>
        <begin position="252"/>
        <end position="270"/>
    </location>
</feature>
<dbReference type="AlphaFoldDB" id="A0AA39T1A2"/>
<accession>A0AA39T1A2</accession>
<feature type="transmembrane region" description="Helical" evidence="1">
    <location>
        <begin position="290"/>
        <end position="310"/>
    </location>
</feature>
<feature type="transmembrane region" description="Helical" evidence="1">
    <location>
        <begin position="59"/>
        <end position="84"/>
    </location>
</feature>
<organism evidence="2 3">
    <name type="scientific">Immersiella caudata</name>
    <dbReference type="NCBI Taxonomy" id="314043"/>
    <lineage>
        <taxon>Eukaryota</taxon>
        <taxon>Fungi</taxon>
        <taxon>Dikarya</taxon>
        <taxon>Ascomycota</taxon>
        <taxon>Pezizomycotina</taxon>
        <taxon>Sordariomycetes</taxon>
        <taxon>Sordariomycetidae</taxon>
        <taxon>Sordariales</taxon>
        <taxon>Lasiosphaeriaceae</taxon>
        <taxon>Immersiella</taxon>
    </lineage>
</organism>
<feature type="transmembrane region" description="Helical" evidence="1">
    <location>
        <begin position="90"/>
        <end position="113"/>
    </location>
</feature>
<sequence length="322" mass="36312">MDACQNAANPDIGGIGVNIAVIAQSSASIILCATYICIHGPHRNTGYGSKRWLFALNGAIFKTMISMTNAMTVLALGLVIGLALNKTSMYHTALVGLQMTIMTYSVFLTHYLVWRTRNWFPKLENDIIDYRYFGISKRQFFWQRSAYLVVLLGAWIGSIVLTFTPASTRFCDSGPRLSRSKPSWVDETKYGSLILLLAIVILSAYLEGLRFLKRHGNSQRPFGDETFGEAATRWRRRWACYGLGRLSKVLQYTWPLSAIVACGVYTWILFEARREFSTSFGSDDDQWGVGQILALVLFINPFVDFFFSVWQVNSEINHTGLS</sequence>
<keyword evidence="1" id="KW-0472">Membrane</keyword>
<proteinExistence type="predicted"/>
<evidence type="ECO:0000313" key="3">
    <source>
        <dbReference type="Proteomes" id="UP001175000"/>
    </source>
</evidence>
<dbReference type="Proteomes" id="UP001175000">
    <property type="component" value="Unassembled WGS sequence"/>
</dbReference>
<protein>
    <submittedName>
        <fullName evidence="2">Uncharacterized protein</fullName>
    </submittedName>
</protein>
<comment type="caution">
    <text evidence="2">The sequence shown here is derived from an EMBL/GenBank/DDBJ whole genome shotgun (WGS) entry which is preliminary data.</text>
</comment>
<dbReference type="EMBL" id="JAULSU010000007">
    <property type="protein sequence ID" value="KAK0610801.1"/>
    <property type="molecule type" value="Genomic_DNA"/>
</dbReference>
<keyword evidence="3" id="KW-1185">Reference proteome</keyword>
<feature type="transmembrane region" description="Helical" evidence="1">
    <location>
        <begin position="146"/>
        <end position="170"/>
    </location>
</feature>
<keyword evidence="1" id="KW-0812">Transmembrane</keyword>
<keyword evidence="1" id="KW-1133">Transmembrane helix</keyword>
<feature type="transmembrane region" description="Helical" evidence="1">
    <location>
        <begin position="15"/>
        <end position="38"/>
    </location>
</feature>
<reference evidence="2" key="1">
    <citation type="submission" date="2023-06" db="EMBL/GenBank/DDBJ databases">
        <title>Genome-scale phylogeny and comparative genomics of the fungal order Sordariales.</title>
        <authorList>
            <consortium name="Lawrence Berkeley National Laboratory"/>
            <person name="Hensen N."/>
            <person name="Bonometti L."/>
            <person name="Westerberg I."/>
            <person name="Brannstrom I.O."/>
            <person name="Guillou S."/>
            <person name="Cros-Aarteil S."/>
            <person name="Calhoun S."/>
            <person name="Haridas S."/>
            <person name="Kuo A."/>
            <person name="Mondo S."/>
            <person name="Pangilinan J."/>
            <person name="Riley R."/>
            <person name="Labutti K."/>
            <person name="Andreopoulos B."/>
            <person name="Lipzen A."/>
            <person name="Chen C."/>
            <person name="Yanf M."/>
            <person name="Daum C."/>
            <person name="Ng V."/>
            <person name="Clum A."/>
            <person name="Steindorff A."/>
            <person name="Ohm R."/>
            <person name="Martin F."/>
            <person name="Silar P."/>
            <person name="Natvig D."/>
            <person name="Lalanne C."/>
            <person name="Gautier V."/>
            <person name="Ament-Velasquez S.L."/>
            <person name="Kruys A."/>
            <person name="Hutchinson M.I."/>
            <person name="Powell A.J."/>
            <person name="Barry K."/>
            <person name="Miller A.N."/>
            <person name="Grigoriev I.V."/>
            <person name="Debuchy R."/>
            <person name="Gladieux P."/>
            <person name="Thoren M.H."/>
            <person name="Johannesson H."/>
        </authorList>
    </citation>
    <scope>NUCLEOTIDE SEQUENCE</scope>
    <source>
        <strain evidence="2">CBS 606.72</strain>
    </source>
</reference>